<evidence type="ECO:0000313" key="1">
    <source>
        <dbReference type="EMBL" id="MEB3100428.1"/>
    </source>
</evidence>
<keyword evidence="2" id="KW-1185">Reference proteome</keyword>
<dbReference type="RefSeq" id="WP_371752539.1">
    <property type="nucleotide sequence ID" value="NZ_JAYJLD010000002.1"/>
</dbReference>
<evidence type="ECO:0000313" key="2">
    <source>
        <dbReference type="Proteomes" id="UP001310386"/>
    </source>
</evidence>
<accession>A0ABU5ZDY7</accession>
<proteinExistence type="predicted"/>
<name>A0ABU5ZDY7_9BACL</name>
<dbReference type="Proteomes" id="UP001310386">
    <property type="component" value="Unassembled WGS sequence"/>
</dbReference>
<protein>
    <submittedName>
        <fullName evidence="1">Nucleoside-diphosphate sugar epimerase</fullName>
    </submittedName>
</protein>
<comment type="caution">
    <text evidence="1">The sequence shown here is derived from an EMBL/GenBank/DDBJ whole genome shotgun (WGS) entry which is preliminary data.</text>
</comment>
<gene>
    <name evidence="1" type="ORF">VF724_01990</name>
</gene>
<sequence length="97" mass="10862">MIERITSIIVNMVKSHHELARILEAKKDIAVRMSQVINTMPNQEIPFQGVDAVKVHTLSITKSVTVYLNSLADLEEALSENLTLVMNELSENQDDGE</sequence>
<reference evidence="1" key="1">
    <citation type="submission" date="2023-12" db="EMBL/GenBank/DDBJ databases">
        <title>Fervidustalea candida gen. nov., sp. nov., a novel member of the family Paenibacillaceae isolated from a geothermal area.</title>
        <authorList>
            <person name="Li W.-J."/>
            <person name="Jiao J.-Y."/>
            <person name="Chen Y."/>
        </authorList>
    </citation>
    <scope>NUCLEOTIDE SEQUENCE</scope>
    <source>
        <strain evidence="1">SYSU GA230002</strain>
    </source>
</reference>
<dbReference type="EMBL" id="JAYJLD010000002">
    <property type="protein sequence ID" value="MEB3100428.1"/>
    <property type="molecule type" value="Genomic_DNA"/>
</dbReference>
<organism evidence="1 2">
    <name type="scientific">Ferviditalea candida</name>
    <dbReference type="NCBI Taxonomy" id="3108399"/>
    <lineage>
        <taxon>Bacteria</taxon>
        <taxon>Bacillati</taxon>
        <taxon>Bacillota</taxon>
        <taxon>Bacilli</taxon>
        <taxon>Bacillales</taxon>
        <taxon>Paenibacillaceae</taxon>
        <taxon>Ferviditalea</taxon>
    </lineage>
</organism>